<evidence type="ECO:0000313" key="1">
    <source>
        <dbReference type="EMBL" id="TCT09358.1"/>
    </source>
</evidence>
<dbReference type="Proteomes" id="UP000295678">
    <property type="component" value="Unassembled WGS sequence"/>
</dbReference>
<dbReference type="GO" id="GO:0032259">
    <property type="term" value="P:methylation"/>
    <property type="evidence" value="ECO:0007669"/>
    <property type="project" value="UniProtKB-KW"/>
</dbReference>
<dbReference type="GO" id="GO:0008168">
    <property type="term" value="F:methyltransferase activity"/>
    <property type="evidence" value="ECO:0007669"/>
    <property type="project" value="UniProtKB-KW"/>
</dbReference>
<proteinExistence type="predicted"/>
<evidence type="ECO:0000313" key="2">
    <source>
        <dbReference type="Proteomes" id="UP000295678"/>
    </source>
</evidence>
<accession>A0A4V2UYZ2</accession>
<dbReference type="AlphaFoldDB" id="A0A4V2UYZ2"/>
<dbReference type="InterPro" id="IPR029063">
    <property type="entry name" value="SAM-dependent_MTases_sf"/>
</dbReference>
<dbReference type="Pfam" id="PF12692">
    <property type="entry name" value="Methyltransf_17"/>
    <property type="match status" value="1"/>
</dbReference>
<dbReference type="SUPFAM" id="SSF53335">
    <property type="entry name" value="S-adenosyl-L-methionine-dependent methyltransferases"/>
    <property type="match status" value="1"/>
</dbReference>
<name>A0A4V2UYZ2_9HYPH</name>
<protein>
    <submittedName>
        <fullName evidence="1">S-adenosylmethionine-dependent methyltransferase</fullName>
    </submittedName>
</protein>
<dbReference type="OrthoDB" id="7348097at2"/>
<keyword evidence="1" id="KW-0808">Transferase</keyword>
<reference evidence="1 2" key="1">
    <citation type="submission" date="2019-03" db="EMBL/GenBank/DDBJ databases">
        <title>Genomic Encyclopedia of Type Strains, Phase IV (KMG-IV): sequencing the most valuable type-strain genomes for metagenomic binning, comparative biology and taxonomic classification.</title>
        <authorList>
            <person name="Goeker M."/>
        </authorList>
    </citation>
    <scope>NUCLEOTIDE SEQUENCE [LARGE SCALE GENOMIC DNA]</scope>
    <source>
        <strain evidence="1 2">DSM 19345</strain>
    </source>
</reference>
<comment type="caution">
    <text evidence="1">The sequence shown here is derived from an EMBL/GenBank/DDBJ whole genome shotgun (WGS) entry which is preliminary data.</text>
</comment>
<dbReference type="InterPro" id="IPR025690">
    <property type="entry name" value="Methyltransf_put"/>
</dbReference>
<keyword evidence="1" id="KW-0489">Methyltransferase</keyword>
<dbReference type="EMBL" id="SMAK01000007">
    <property type="protein sequence ID" value="TCT09358.1"/>
    <property type="molecule type" value="Genomic_DNA"/>
</dbReference>
<dbReference type="Gene3D" id="3.40.50.150">
    <property type="entry name" value="Vaccinia Virus protein VP39"/>
    <property type="match status" value="1"/>
</dbReference>
<gene>
    <name evidence="1" type="ORF">EDC22_107206</name>
</gene>
<keyword evidence="2" id="KW-1185">Reference proteome</keyword>
<sequence length="162" mass="17595">MSRLDSMINRLVAQRDILNHVAGLIAAVPGPVLELGLGNGRTYSHLREILPDREIFVFERRITAAPSSIPDADHVILGEIRDTLPFCRPRVGGAAALIHADLSNGDPTDDLARRAWLSPMVAELTAPGGIVACGHELDLPSFTPLALPAGIRPGRYFLYCRR</sequence>
<dbReference type="RefSeq" id="WP_132807062.1">
    <property type="nucleotide sequence ID" value="NZ_SMAK01000007.1"/>
</dbReference>
<organism evidence="1 2">
    <name type="scientific">Tepidamorphus gemmatus</name>
    <dbReference type="NCBI Taxonomy" id="747076"/>
    <lineage>
        <taxon>Bacteria</taxon>
        <taxon>Pseudomonadati</taxon>
        <taxon>Pseudomonadota</taxon>
        <taxon>Alphaproteobacteria</taxon>
        <taxon>Hyphomicrobiales</taxon>
        <taxon>Tepidamorphaceae</taxon>
        <taxon>Tepidamorphus</taxon>
    </lineage>
</organism>